<dbReference type="EMBL" id="BART01004173">
    <property type="protein sequence ID" value="GAG67376.1"/>
    <property type="molecule type" value="Genomic_DNA"/>
</dbReference>
<reference evidence="1" key="1">
    <citation type="journal article" date="2014" name="Front. Microbiol.">
        <title>High frequency of phylogenetically diverse reductive dehalogenase-homologous genes in deep subseafloor sedimentary metagenomes.</title>
        <authorList>
            <person name="Kawai M."/>
            <person name="Futagami T."/>
            <person name="Toyoda A."/>
            <person name="Takaki Y."/>
            <person name="Nishi S."/>
            <person name="Hori S."/>
            <person name="Arai W."/>
            <person name="Tsubouchi T."/>
            <person name="Morono Y."/>
            <person name="Uchiyama I."/>
            <person name="Ito T."/>
            <person name="Fujiyama A."/>
            <person name="Inagaki F."/>
            <person name="Takami H."/>
        </authorList>
    </citation>
    <scope>NUCLEOTIDE SEQUENCE</scope>
    <source>
        <strain evidence="1">Expedition CK06-06</strain>
    </source>
</reference>
<accession>X1B5R8</accession>
<evidence type="ECO:0000313" key="1">
    <source>
        <dbReference type="EMBL" id="GAG67376.1"/>
    </source>
</evidence>
<gene>
    <name evidence="1" type="ORF">S01H4_10727</name>
</gene>
<comment type="caution">
    <text evidence="1">The sequence shown here is derived from an EMBL/GenBank/DDBJ whole genome shotgun (WGS) entry which is preliminary data.</text>
</comment>
<organism evidence="1">
    <name type="scientific">marine sediment metagenome</name>
    <dbReference type="NCBI Taxonomy" id="412755"/>
    <lineage>
        <taxon>unclassified sequences</taxon>
        <taxon>metagenomes</taxon>
        <taxon>ecological metagenomes</taxon>
    </lineage>
</organism>
<dbReference type="AlphaFoldDB" id="X1B5R8"/>
<proteinExistence type="predicted"/>
<protein>
    <submittedName>
        <fullName evidence="1">Uncharacterized protein</fullName>
    </submittedName>
</protein>
<name>X1B5R8_9ZZZZ</name>
<sequence>HKYNNPAYEFFKETICILAELDCPESADRIIGELSSEELRENIARDLFDEIYELVEEIKTKIEPIGQFSQFYILNTYTSKISNDIETFSLIGGNVSNNLLAGINNFEIALVSLFSFDFSIFPLIDRVYSELSYNSDKSFAYYLYPSISNHDEEEVRIIQHTLKRFVQPERITNQVRIFNLDFIPYLGKPTVILSSISEEMDSIKSKIIVNLKDSVNVIIDNDLFKGGKSVDTLTSIFYGNQFKIVNLVLSYEFINDYNIFKNLIQSLT</sequence>
<feature type="non-terminal residue" evidence="1">
    <location>
        <position position="1"/>
    </location>
</feature>